<dbReference type="EMBL" id="MNPL01013837">
    <property type="protein sequence ID" value="OQR71678.1"/>
    <property type="molecule type" value="Genomic_DNA"/>
</dbReference>
<protein>
    <submittedName>
        <fullName evidence="2">Uncharacterized protein</fullName>
    </submittedName>
</protein>
<dbReference type="AlphaFoldDB" id="A0A1V9XE96"/>
<keyword evidence="1" id="KW-0472">Membrane</keyword>
<keyword evidence="1" id="KW-1133">Transmembrane helix</keyword>
<organism evidence="2 3">
    <name type="scientific">Tropilaelaps mercedesae</name>
    <dbReference type="NCBI Taxonomy" id="418985"/>
    <lineage>
        <taxon>Eukaryota</taxon>
        <taxon>Metazoa</taxon>
        <taxon>Ecdysozoa</taxon>
        <taxon>Arthropoda</taxon>
        <taxon>Chelicerata</taxon>
        <taxon>Arachnida</taxon>
        <taxon>Acari</taxon>
        <taxon>Parasitiformes</taxon>
        <taxon>Mesostigmata</taxon>
        <taxon>Gamasina</taxon>
        <taxon>Dermanyssoidea</taxon>
        <taxon>Laelapidae</taxon>
        <taxon>Tropilaelaps</taxon>
    </lineage>
</organism>
<accession>A0A1V9XE96</accession>
<evidence type="ECO:0000313" key="2">
    <source>
        <dbReference type="EMBL" id="OQR71678.1"/>
    </source>
</evidence>
<keyword evidence="1" id="KW-0812">Transmembrane</keyword>
<comment type="caution">
    <text evidence="2">The sequence shown here is derived from an EMBL/GenBank/DDBJ whole genome shotgun (WGS) entry which is preliminary data.</text>
</comment>
<proteinExistence type="predicted"/>
<reference evidence="2 3" key="1">
    <citation type="journal article" date="2017" name="Gigascience">
        <title>Draft genome of the honey bee ectoparasitic mite, Tropilaelaps mercedesae, is shaped by the parasitic life history.</title>
        <authorList>
            <person name="Dong X."/>
            <person name="Armstrong S.D."/>
            <person name="Xia D."/>
            <person name="Makepeace B.L."/>
            <person name="Darby A.C."/>
            <person name="Kadowaki T."/>
        </authorList>
    </citation>
    <scope>NUCLEOTIDE SEQUENCE [LARGE SCALE GENOMIC DNA]</scope>
    <source>
        <strain evidence="2">Wuxi-XJTLU</strain>
    </source>
</reference>
<feature type="transmembrane region" description="Helical" evidence="1">
    <location>
        <begin position="42"/>
        <end position="65"/>
    </location>
</feature>
<gene>
    <name evidence="2" type="ORF">BIW11_03920</name>
</gene>
<evidence type="ECO:0000313" key="3">
    <source>
        <dbReference type="Proteomes" id="UP000192247"/>
    </source>
</evidence>
<sequence length="75" mass="8634">MDVPFMHDFEMYQGHFGCVPGRTNIRSDSADALGLKELEFSLYSQICSLLLCIPVFIMEISYFYLRKLFGTRSAI</sequence>
<dbReference type="Proteomes" id="UP000192247">
    <property type="component" value="Unassembled WGS sequence"/>
</dbReference>
<dbReference type="InParanoid" id="A0A1V9XE96"/>
<keyword evidence="3" id="KW-1185">Reference proteome</keyword>
<name>A0A1V9XE96_9ACAR</name>
<evidence type="ECO:0000256" key="1">
    <source>
        <dbReference type="SAM" id="Phobius"/>
    </source>
</evidence>